<organism evidence="5 6">
    <name type="scientific">Thermocrispum agreste</name>
    <dbReference type="NCBI Taxonomy" id="37925"/>
    <lineage>
        <taxon>Bacteria</taxon>
        <taxon>Bacillati</taxon>
        <taxon>Actinomycetota</taxon>
        <taxon>Actinomycetes</taxon>
        <taxon>Pseudonocardiales</taxon>
        <taxon>Pseudonocardiaceae</taxon>
        <taxon>Thermocrispum</taxon>
    </lineage>
</organism>
<evidence type="ECO:0000256" key="2">
    <source>
        <dbReference type="ARBA" id="ARBA00022448"/>
    </source>
</evidence>
<feature type="non-terminal residue" evidence="5">
    <location>
        <position position="1"/>
    </location>
</feature>
<reference evidence="5 6" key="1">
    <citation type="journal article" date="2021" name="BMC Genomics">
        <title>Genome-resolved metagenome and metatranscriptome analyses of thermophilic composting reveal key bacterial players and their metabolic interactions.</title>
        <authorList>
            <person name="Braga L.P.P."/>
            <person name="Pereira R.V."/>
            <person name="Martins L.F."/>
            <person name="Moura L.M.S."/>
            <person name="Sanchez F.B."/>
            <person name="Patane J.S.L."/>
            <person name="da Silva A.M."/>
            <person name="Setubal J.C."/>
        </authorList>
    </citation>
    <scope>NUCLEOTIDE SEQUENCE [LARGE SCALE GENOMIC DNA]</scope>
    <source>
        <strain evidence="5">ZC4RG45</strain>
    </source>
</reference>
<keyword evidence="2" id="KW-0813">Transport</keyword>
<comment type="caution">
    <text evidence="5">The sequence shown here is derived from an EMBL/GenBank/DDBJ whole genome shotgun (WGS) entry which is preliminary data.</text>
</comment>
<comment type="similarity">
    <text evidence="1">Belongs to the bacterial solute-binding protein 1 family.</text>
</comment>
<evidence type="ECO:0000313" key="5">
    <source>
        <dbReference type="EMBL" id="MFO7193185.1"/>
    </source>
</evidence>
<dbReference type="SUPFAM" id="SSF53850">
    <property type="entry name" value="Periplasmic binding protein-like II"/>
    <property type="match status" value="1"/>
</dbReference>
<keyword evidence="4" id="KW-0732">Signal</keyword>
<evidence type="ECO:0000256" key="4">
    <source>
        <dbReference type="ARBA" id="ARBA00022729"/>
    </source>
</evidence>
<name>A0ABD6FIS0_9PSEU</name>
<dbReference type="EMBL" id="QGUI02000175">
    <property type="protein sequence ID" value="MFO7193185.1"/>
    <property type="molecule type" value="Genomic_DNA"/>
</dbReference>
<evidence type="ECO:0000256" key="3">
    <source>
        <dbReference type="ARBA" id="ARBA00022597"/>
    </source>
</evidence>
<keyword evidence="3" id="KW-0762">Sugar transport</keyword>
<accession>A0ABD6FIS0</accession>
<dbReference type="Pfam" id="PF01547">
    <property type="entry name" value="SBP_bac_1"/>
    <property type="match status" value="1"/>
</dbReference>
<protein>
    <submittedName>
        <fullName evidence="5">Extracellular solute-binding protein</fullName>
    </submittedName>
</protein>
<dbReference type="PRINTS" id="PR00181">
    <property type="entry name" value="MALTOSEBP"/>
</dbReference>
<dbReference type="Proteomes" id="UP000249324">
    <property type="component" value="Unassembled WGS sequence"/>
</dbReference>
<sequence>DLDLLGLDVTWVPEFAEAKWLAEWTGEDKASVEEDTLEVPLKTATWDGKLYAAPMNTNVQLLWYDKSLTPEPPKTWEEMIEMSRDLKAQGKPYQILYTGAQYEGLVVAFNSLVNSAGGQVLSDDGTEVTLDDKARRALEIMRQMVDEGLNSPSLSNAQEQQVVDSFSPGDSQAAFQINWPFVYAATRDAKSPRFENLAWTTYPGVGDNPGRVTVGGFNIAVSAYSEKKDLAFKAATCLRQAKNQKYAAICGGVPPTLESLYKDEEPIAPCDGDTSGKRQSMVDAYPMRDDILKSLKTAAVRPLTPVYQNLSTVTSKILSPPGSIDPQATLEELREELNNAVQSQGVLP</sequence>
<gene>
    <name evidence="5" type="ORF">DIU77_013165</name>
</gene>
<dbReference type="InterPro" id="IPR006060">
    <property type="entry name" value="Maltose/Cyclodextrin-bd"/>
</dbReference>
<dbReference type="PANTHER" id="PTHR30061">
    <property type="entry name" value="MALTOSE-BINDING PERIPLASMIC PROTEIN"/>
    <property type="match status" value="1"/>
</dbReference>
<dbReference type="PANTHER" id="PTHR30061:SF50">
    <property type="entry name" value="MALTOSE_MALTODEXTRIN-BINDING PERIPLASMIC PROTEIN"/>
    <property type="match status" value="1"/>
</dbReference>
<dbReference type="InterPro" id="IPR006059">
    <property type="entry name" value="SBP"/>
</dbReference>
<evidence type="ECO:0000313" key="6">
    <source>
        <dbReference type="Proteomes" id="UP000249324"/>
    </source>
</evidence>
<proteinExistence type="inferred from homology"/>
<dbReference type="AlphaFoldDB" id="A0ABD6FIS0"/>
<evidence type="ECO:0000256" key="1">
    <source>
        <dbReference type="ARBA" id="ARBA00008520"/>
    </source>
</evidence>
<dbReference type="Gene3D" id="3.40.190.10">
    <property type="entry name" value="Periplasmic binding protein-like II"/>
    <property type="match status" value="2"/>
</dbReference>